<feature type="transmembrane region" description="Helical" evidence="2">
    <location>
        <begin position="135"/>
        <end position="154"/>
    </location>
</feature>
<dbReference type="Proteomes" id="UP000011205">
    <property type="component" value="Unassembled WGS sequence"/>
</dbReference>
<feature type="transmembrane region" description="Helical" evidence="2">
    <location>
        <begin position="264"/>
        <end position="286"/>
    </location>
</feature>
<feature type="transmembrane region" description="Helical" evidence="2">
    <location>
        <begin position="329"/>
        <end position="356"/>
    </location>
</feature>
<accession>L8PK07</accession>
<dbReference type="RefSeq" id="WP_003998702.1">
    <property type="nucleotide sequence ID" value="NZ_AMLP01000106.1"/>
</dbReference>
<dbReference type="EMBL" id="AMLP01000106">
    <property type="protein sequence ID" value="ELS55687.1"/>
    <property type="molecule type" value="Genomic_DNA"/>
</dbReference>
<dbReference type="InterPro" id="IPR045931">
    <property type="entry name" value="DUF6350"/>
</dbReference>
<feature type="compositionally biased region" description="Pro residues" evidence="1">
    <location>
        <begin position="600"/>
        <end position="610"/>
    </location>
</feature>
<feature type="compositionally biased region" description="Low complexity" evidence="1">
    <location>
        <begin position="611"/>
        <end position="624"/>
    </location>
</feature>
<feature type="compositionally biased region" description="Basic and acidic residues" evidence="1">
    <location>
        <begin position="573"/>
        <end position="590"/>
    </location>
</feature>
<evidence type="ECO:0000313" key="4">
    <source>
        <dbReference type="Proteomes" id="UP000011205"/>
    </source>
</evidence>
<dbReference type="AlphaFoldDB" id="L8PK07"/>
<gene>
    <name evidence="3" type="ORF">STVIR_3364</name>
</gene>
<evidence type="ECO:0000256" key="1">
    <source>
        <dbReference type="SAM" id="MobiDB-lite"/>
    </source>
</evidence>
<organism evidence="3 4">
    <name type="scientific">Streptomyces viridochromogenes Tue57</name>
    <dbReference type="NCBI Taxonomy" id="1160705"/>
    <lineage>
        <taxon>Bacteria</taxon>
        <taxon>Bacillati</taxon>
        <taxon>Actinomycetota</taxon>
        <taxon>Actinomycetes</taxon>
        <taxon>Kitasatosporales</taxon>
        <taxon>Streptomycetaceae</taxon>
        <taxon>Streptomyces</taxon>
    </lineage>
</organism>
<feature type="transmembrane region" description="Helical" evidence="2">
    <location>
        <begin position="31"/>
        <end position="55"/>
    </location>
</feature>
<feature type="transmembrane region" description="Helical" evidence="2">
    <location>
        <begin position="446"/>
        <end position="468"/>
    </location>
</feature>
<keyword evidence="2" id="KW-1133">Transmembrane helix</keyword>
<protein>
    <submittedName>
        <fullName evidence="3">Putative Integral membrane protein</fullName>
    </submittedName>
</protein>
<feature type="transmembrane region" description="Helical" evidence="2">
    <location>
        <begin position="67"/>
        <end position="84"/>
    </location>
</feature>
<sequence length="638" mass="64062">MAGVIEMTARRTPPSVLLRRMRHRTPGLAPSLLRGAVAAGLGLGVLTVLVMVLWISSPYPDSGPGGALHVAAVLWLLAHGVELVRSDTLSGVPAPVGVTPLLLFLLPVWLVHRAARDAAADGGDGTPLVPGRTAWAGVVLGYVGVGVVAAVYAARGDLRPVWGWVAVCVPLVAMGAAGVGVWTACGRPPEVVERVLVALPRWVRRLVPGVRARARFGAAARAAGAGVAVLVGGGALLVGGSLVWHGGAARESFVQLTEGWSGRFAVLLLCMVLVPNAAVWAAAYALGPGFVLGAGRVVGPLSAAPAPLLPPFPLLEAVPDAGVVQPLQWAVGVVPLAAGAVTGWLVAGAAVCGWGAEGRPEGGPASGVIRAQGGRAADAVRSRTGPVTGVGRARGGAVAAGEVWSYGRTAAVAVLAAVLCAAGVAGLAALSGGPLGVGVLARFGPVWWQAGVAMLGWATVVGVPVAVVGRGWRCRKGAAGGTEGTESTEGTEDVAESVGRLGARLPVVGGWLSRGADAGEGEGVSTDSKAGPSVYDHEVSYTALEQEHGGGVGEGFCEQRGGDDGACEQEGDQEAREQELPYVAYDHDTTFEPYDFPQAEPAPAPTPGPAPSESADADPSVPGDPSDPPGVPEGTASQ</sequence>
<keyword evidence="2" id="KW-0472">Membrane</keyword>
<reference evidence="3 4" key="1">
    <citation type="journal article" date="2013" name="Genome Announc.">
        <title>Draft Genome Sequence of Streptomyces viridochromogenes Strain Tu57, Producer of Avilamycin.</title>
        <authorList>
            <person name="Gruning B.A."/>
            <person name="Erxleben A."/>
            <person name="Hahnlein A."/>
            <person name="Gunther S."/>
        </authorList>
    </citation>
    <scope>NUCLEOTIDE SEQUENCE [LARGE SCALE GENOMIC DNA]</scope>
    <source>
        <strain evidence="3 4">Tue57</strain>
    </source>
</reference>
<evidence type="ECO:0000313" key="3">
    <source>
        <dbReference type="EMBL" id="ELS55687.1"/>
    </source>
</evidence>
<keyword evidence="2" id="KW-0812">Transmembrane</keyword>
<proteinExistence type="predicted"/>
<name>L8PK07_STRVR</name>
<dbReference type="PATRIC" id="fig|1160705.3.peg.3335"/>
<feature type="region of interest" description="Disordered" evidence="1">
    <location>
        <begin position="546"/>
        <end position="638"/>
    </location>
</feature>
<feature type="transmembrane region" description="Helical" evidence="2">
    <location>
        <begin position="222"/>
        <end position="244"/>
    </location>
</feature>
<dbReference type="Pfam" id="PF19877">
    <property type="entry name" value="DUF6350"/>
    <property type="match status" value="1"/>
</dbReference>
<feature type="transmembrane region" description="Helical" evidence="2">
    <location>
        <begin position="96"/>
        <end position="115"/>
    </location>
</feature>
<feature type="transmembrane region" description="Helical" evidence="2">
    <location>
        <begin position="410"/>
        <end position="431"/>
    </location>
</feature>
<feature type="transmembrane region" description="Helical" evidence="2">
    <location>
        <begin position="161"/>
        <end position="184"/>
    </location>
</feature>
<comment type="caution">
    <text evidence="3">The sequence shown here is derived from an EMBL/GenBank/DDBJ whole genome shotgun (WGS) entry which is preliminary data.</text>
</comment>
<evidence type="ECO:0000256" key="2">
    <source>
        <dbReference type="SAM" id="Phobius"/>
    </source>
</evidence>